<evidence type="ECO:0000256" key="7">
    <source>
        <dbReference type="SAM" id="Phobius"/>
    </source>
</evidence>
<evidence type="ECO:0000256" key="4">
    <source>
        <dbReference type="ARBA" id="ARBA00022692"/>
    </source>
</evidence>
<gene>
    <name evidence="9" type="ORF">GTW20_24245</name>
</gene>
<evidence type="ECO:0000256" key="1">
    <source>
        <dbReference type="ARBA" id="ARBA00004651"/>
    </source>
</evidence>
<feature type="transmembrane region" description="Helical" evidence="7">
    <location>
        <begin position="301"/>
        <end position="319"/>
    </location>
</feature>
<name>A0A7K2IZ91_9ACTN</name>
<evidence type="ECO:0000313" key="9">
    <source>
        <dbReference type="EMBL" id="MYR35288.1"/>
    </source>
</evidence>
<dbReference type="PROSITE" id="PS50850">
    <property type="entry name" value="MFS"/>
    <property type="match status" value="1"/>
</dbReference>
<feature type="transmembrane region" description="Helical" evidence="7">
    <location>
        <begin position="325"/>
        <end position="347"/>
    </location>
</feature>
<dbReference type="RefSeq" id="WP_161111991.1">
    <property type="nucleotide sequence ID" value="NZ_WWHY01000001.1"/>
</dbReference>
<feature type="transmembrane region" description="Helical" evidence="7">
    <location>
        <begin position="367"/>
        <end position="385"/>
    </location>
</feature>
<keyword evidence="5 7" id="KW-1133">Transmembrane helix</keyword>
<dbReference type="Proteomes" id="UP000467124">
    <property type="component" value="Unassembled WGS sequence"/>
</dbReference>
<dbReference type="CDD" id="cd06173">
    <property type="entry name" value="MFS_MefA_like"/>
    <property type="match status" value="1"/>
</dbReference>
<feature type="transmembrane region" description="Helical" evidence="7">
    <location>
        <begin position="239"/>
        <end position="260"/>
    </location>
</feature>
<dbReference type="InterPro" id="IPR036259">
    <property type="entry name" value="MFS_trans_sf"/>
</dbReference>
<keyword evidence="3" id="KW-1003">Cell membrane</keyword>
<dbReference type="SUPFAM" id="SSF103473">
    <property type="entry name" value="MFS general substrate transporter"/>
    <property type="match status" value="1"/>
</dbReference>
<feature type="domain" description="Major facilitator superfamily (MFS) profile" evidence="8">
    <location>
        <begin position="235"/>
        <end position="435"/>
    </location>
</feature>
<dbReference type="AlphaFoldDB" id="A0A7K2IZ91"/>
<feature type="transmembrane region" description="Helical" evidence="7">
    <location>
        <begin position="272"/>
        <end position="294"/>
    </location>
</feature>
<evidence type="ECO:0000256" key="5">
    <source>
        <dbReference type="ARBA" id="ARBA00022989"/>
    </source>
</evidence>
<dbReference type="InterPro" id="IPR010290">
    <property type="entry name" value="TM_effector"/>
</dbReference>
<organism evidence="9 10">
    <name type="scientific">Nocardiopsis alba</name>
    <dbReference type="NCBI Taxonomy" id="53437"/>
    <lineage>
        <taxon>Bacteria</taxon>
        <taxon>Bacillati</taxon>
        <taxon>Actinomycetota</taxon>
        <taxon>Actinomycetes</taxon>
        <taxon>Streptosporangiales</taxon>
        <taxon>Nocardiopsidaceae</taxon>
        <taxon>Nocardiopsis</taxon>
    </lineage>
</organism>
<accession>A0A7K2IZ91</accession>
<feature type="transmembrane region" description="Helical" evidence="7">
    <location>
        <begin position="21"/>
        <end position="42"/>
    </location>
</feature>
<reference evidence="9 10" key="1">
    <citation type="journal article" date="2019" name="Nat. Commun.">
        <title>The antimicrobial potential of Streptomyces from insect microbiomes.</title>
        <authorList>
            <person name="Chevrette M.G."/>
            <person name="Carlson C.M."/>
            <person name="Ortega H.E."/>
            <person name="Thomas C."/>
            <person name="Ananiev G.E."/>
            <person name="Barns K.J."/>
            <person name="Book A.J."/>
            <person name="Cagnazzo J."/>
            <person name="Carlos C."/>
            <person name="Flanigan W."/>
            <person name="Grubbs K.J."/>
            <person name="Horn H.A."/>
            <person name="Hoffmann F.M."/>
            <person name="Klassen J.L."/>
            <person name="Knack J.J."/>
            <person name="Lewin G.R."/>
            <person name="McDonald B.R."/>
            <person name="Muller L."/>
            <person name="Melo W.G.P."/>
            <person name="Pinto-Tomas A.A."/>
            <person name="Schmitz A."/>
            <person name="Wendt-Pienkowski E."/>
            <person name="Wildman S."/>
            <person name="Zhao M."/>
            <person name="Zhang F."/>
            <person name="Bugni T.S."/>
            <person name="Andes D.R."/>
            <person name="Pupo M.T."/>
            <person name="Currie C.R."/>
        </authorList>
    </citation>
    <scope>NUCLEOTIDE SEQUENCE [LARGE SCALE GENOMIC DNA]</scope>
    <source>
        <strain evidence="9 10">SID5840</strain>
    </source>
</reference>
<dbReference type="Pfam" id="PF05977">
    <property type="entry name" value="MFS_3"/>
    <property type="match status" value="1"/>
</dbReference>
<dbReference type="InterPro" id="IPR020846">
    <property type="entry name" value="MFS_dom"/>
</dbReference>
<keyword evidence="4 7" id="KW-0812">Transmembrane</keyword>
<evidence type="ECO:0000259" key="8">
    <source>
        <dbReference type="PROSITE" id="PS50850"/>
    </source>
</evidence>
<comment type="caution">
    <text evidence="9">The sequence shown here is derived from an EMBL/GenBank/DDBJ whole genome shotgun (WGS) entry which is preliminary data.</text>
</comment>
<dbReference type="GO" id="GO:0005886">
    <property type="term" value="C:plasma membrane"/>
    <property type="evidence" value="ECO:0007669"/>
    <property type="project" value="UniProtKB-SubCell"/>
</dbReference>
<protein>
    <submittedName>
        <fullName evidence="9">MFS transporter</fullName>
    </submittedName>
</protein>
<dbReference type="Gene3D" id="1.20.1250.20">
    <property type="entry name" value="MFS general substrate transporter like domains"/>
    <property type="match status" value="1"/>
</dbReference>
<sequence>MSQSSPPATDRPRPEPLGSGFRRLLAALGLGNLGDGIAVVALPWYAATITDDPFMVALVGAATRLPWLLFALPAGVLGDRVDRRRLMMAAGGIKASLLAALAALAFMGLGSIPSLIVFALLVGVCEVFFDNTAQSMLPTVVPRSRLERANGLFQGVERVLNKFVGAPLAGVLLAVSTGLAFGVQALLILGAVAMLFVLRGDFRAGDQEASEEPRPASSTWSRLREGVVWMWRHPVMRPMALITGLSNLGAALMASVMVLFVQDVLGAGPQAYGLLMTVAAVGAVAGSVVIPSFATRMSVSTSLVLSLTLMAVAALTLALLRSVPAFVVCQLLIGFASMWWNITAISLFGRVIPDRLRSRVFSAHRTLSWGMLPLGMLLGGALARFSEGLLGREWSLALPFLSAGLLETALVGITALVLTRRVVDEALARSAPGAG</sequence>
<comment type="subcellular location">
    <subcellularLocation>
        <location evidence="1">Cell membrane</location>
        <topology evidence="1">Multi-pass membrane protein</topology>
    </subcellularLocation>
</comment>
<feature type="transmembrane region" description="Helical" evidence="7">
    <location>
        <begin position="98"/>
        <end position="129"/>
    </location>
</feature>
<evidence type="ECO:0000256" key="3">
    <source>
        <dbReference type="ARBA" id="ARBA00022475"/>
    </source>
</evidence>
<proteinExistence type="predicted"/>
<feature type="transmembrane region" description="Helical" evidence="7">
    <location>
        <begin position="397"/>
        <end position="419"/>
    </location>
</feature>
<dbReference type="GO" id="GO:0022857">
    <property type="term" value="F:transmembrane transporter activity"/>
    <property type="evidence" value="ECO:0007669"/>
    <property type="project" value="InterPro"/>
</dbReference>
<evidence type="ECO:0000313" key="10">
    <source>
        <dbReference type="Proteomes" id="UP000467124"/>
    </source>
</evidence>
<keyword evidence="6 7" id="KW-0472">Membrane</keyword>
<feature type="transmembrane region" description="Helical" evidence="7">
    <location>
        <begin position="54"/>
        <end position="77"/>
    </location>
</feature>
<evidence type="ECO:0000256" key="2">
    <source>
        <dbReference type="ARBA" id="ARBA00022448"/>
    </source>
</evidence>
<feature type="transmembrane region" description="Helical" evidence="7">
    <location>
        <begin position="168"/>
        <end position="198"/>
    </location>
</feature>
<keyword evidence="2" id="KW-0813">Transport</keyword>
<dbReference type="PANTHER" id="PTHR23513:SF11">
    <property type="entry name" value="STAPHYLOFERRIN A TRANSPORTER"/>
    <property type="match status" value="1"/>
</dbReference>
<dbReference type="EMBL" id="WWHY01000001">
    <property type="protein sequence ID" value="MYR35288.1"/>
    <property type="molecule type" value="Genomic_DNA"/>
</dbReference>
<dbReference type="PANTHER" id="PTHR23513">
    <property type="entry name" value="INTEGRAL MEMBRANE EFFLUX PROTEIN-RELATED"/>
    <property type="match status" value="1"/>
</dbReference>
<evidence type="ECO:0000256" key="6">
    <source>
        <dbReference type="ARBA" id="ARBA00023136"/>
    </source>
</evidence>